<protein>
    <submittedName>
        <fullName evidence="2">Uncharacterized protein</fullName>
    </submittedName>
</protein>
<dbReference type="RefSeq" id="WP_022261441.1">
    <property type="nucleotide sequence ID" value="NZ_CP040058.1"/>
</dbReference>
<feature type="transmembrane region" description="Helical" evidence="1">
    <location>
        <begin position="12"/>
        <end position="31"/>
    </location>
</feature>
<reference evidence="2 3" key="1">
    <citation type="submission" date="2019-05" db="EMBL/GenBank/DDBJ databases">
        <title>Complete genome sequencing of Anaerostipes rhamnosivorans.</title>
        <authorList>
            <person name="Bui T.P.N."/>
            <person name="de Vos W.M."/>
        </authorList>
    </citation>
    <scope>NUCLEOTIDE SEQUENCE [LARGE SCALE GENOMIC DNA]</scope>
    <source>
        <strain evidence="2 3">1y2</strain>
    </source>
</reference>
<keyword evidence="1" id="KW-1133">Transmembrane helix</keyword>
<keyword evidence="1" id="KW-0812">Transmembrane</keyword>
<proteinExistence type="predicted"/>
<sequence>MKQVIKLVKQATVELVVAGIILAAFWGIFMYQLSDQSKINDTVKSKSNQELLERGFPAITAKKTVKLEVKKEDIVDARTFAKAEDQEDGDLTGQIKTYLVTVEDGKEKKTLYEGSNLNTGSSVKEYSILYVVKNSRGLKDSKRLKLLLINMDGISSER</sequence>
<accession>A0A4P8IDR5</accession>
<dbReference type="InterPro" id="IPR013783">
    <property type="entry name" value="Ig-like_fold"/>
</dbReference>
<gene>
    <name evidence="2" type="ORF">AR1Y2_1481</name>
</gene>
<dbReference type="EMBL" id="CP040058">
    <property type="protein sequence ID" value="QCP34935.1"/>
    <property type="molecule type" value="Genomic_DNA"/>
</dbReference>
<dbReference type="AlphaFoldDB" id="A0A4P8IDR5"/>
<evidence type="ECO:0000313" key="3">
    <source>
        <dbReference type="Proteomes" id="UP000298653"/>
    </source>
</evidence>
<name>A0A4P8IDR5_9FIRM</name>
<evidence type="ECO:0000313" key="2">
    <source>
        <dbReference type="EMBL" id="QCP34935.1"/>
    </source>
</evidence>
<keyword evidence="3" id="KW-1185">Reference proteome</keyword>
<dbReference type="KEGG" id="arf:AR1Y2_1481"/>
<evidence type="ECO:0000256" key="1">
    <source>
        <dbReference type="SAM" id="Phobius"/>
    </source>
</evidence>
<dbReference type="Gene3D" id="2.60.40.10">
    <property type="entry name" value="Immunoglobulins"/>
    <property type="match status" value="1"/>
</dbReference>
<keyword evidence="1" id="KW-0472">Membrane</keyword>
<dbReference type="Proteomes" id="UP000298653">
    <property type="component" value="Chromosome"/>
</dbReference>
<organism evidence="2 3">
    <name type="scientific">Anaerostipes rhamnosivorans</name>
    <dbReference type="NCBI Taxonomy" id="1229621"/>
    <lineage>
        <taxon>Bacteria</taxon>
        <taxon>Bacillati</taxon>
        <taxon>Bacillota</taxon>
        <taxon>Clostridia</taxon>
        <taxon>Lachnospirales</taxon>
        <taxon>Lachnospiraceae</taxon>
        <taxon>Anaerostipes</taxon>
    </lineage>
</organism>